<dbReference type="InterPro" id="IPR050740">
    <property type="entry name" value="Aldehyde_DH_Superfamily"/>
</dbReference>
<comment type="similarity">
    <text evidence="1 4">Belongs to the aldehyde dehydrogenase family.</text>
</comment>
<gene>
    <name evidence="6" type="ORF">C6V83_15100</name>
</gene>
<dbReference type="InterPro" id="IPR015590">
    <property type="entry name" value="Aldehyde_DH_dom"/>
</dbReference>
<dbReference type="PANTHER" id="PTHR43353">
    <property type="entry name" value="SUCCINATE-SEMIALDEHYDE DEHYDROGENASE, MITOCHONDRIAL"/>
    <property type="match status" value="1"/>
</dbReference>
<feature type="active site" evidence="3">
    <location>
        <position position="259"/>
    </location>
</feature>
<evidence type="ECO:0000259" key="5">
    <source>
        <dbReference type="Pfam" id="PF00171"/>
    </source>
</evidence>
<evidence type="ECO:0000256" key="2">
    <source>
        <dbReference type="ARBA" id="ARBA00023002"/>
    </source>
</evidence>
<dbReference type="PANTHER" id="PTHR43353:SF5">
    <property type="entry name" value="SUCCINATE-SEMIALDEHYDE DEHYDROGENASE, MITOCHONDRIAL"/>
    <property type="match status" value="1"/>
</dbReference>
<dbReference type="Gene3D" id="3.40.605.10">
    <property type="entry name" value="Aldehyde Dehydrogenase, Chain A, domain 1"/>
    <property type="match status" value="1"/>
</dbReference>
<evidence type="ECO:0000256" key="1">
    <source>
        <dbReference type="ARBA" id="ARBA00009986"/>
    </source>
</evidence>
<reference evidence="6 7" key="1">
    <citation type="submission" date="2018-03" db="EMBL/GenBank/DDBJ databases">
        <title>Characteristics and genome of n-alkane degrading marine bacteria Gordonia iterans isolated from crude oil contaminated in Tae-an, South Korea.</title>
        <authorList>
            <person name="Lee S.-S."/>
            <person name="Kim H."/>
        </authorList>
    </citation>
    <scope>NUCLEOTIDE SEQUENCE [LARGE SCALE GENOMIC DNA]</scope>
    <source>
        <strain evidence="6 7">Co17</strain>
    </source>
</reference>
<dbReference type="AlphaFoldDB" id="A0A2S0KI73"/>
<dbReference type="GO" id="GO:0009450">
    <property type="term" value="P:gamma-aminobutyric acid catabolic process"/>
    <property type="evidence" value="ECO:0007669"/>
    <property type="project" value="TreeGrafter"/>
</dbReference>
<name>A0A2S0KI73_9ACTN</name>
<dbReference type="InterPro" id="IPR029510">
    <property type="entry name" value="Ald_DH_CS_GLU"/>
</dbReference>
<dbReference type="RefSeq" id="WP_105943082.1">
    <property type="nucleotide sequence ID" value="NZ_CP027433.1"/>
</dbReference>
<evidence type="ECO:0000313" key="6">
    <source>
        <dbReference type="EMBL" id="AVM01374.1"/>
    </source>
</evidence>
<dbReference type="InterPro" id="IPR016162">
    <property type="entry name" value="Ald_DH_N"/>
</dbReference>
<proteinExistence type="inferred from homology"/>
<dbReference type="InterPro" id="IPR016161">
    <property type="entry name" value="Ald_DH/histidinol_DH"/>
</dbReference>
<sequence>MTDKRTLLDQVPTGIWLSNTSVDAITGKTFEVIDPATGDVLAEVADGGREDALAALDGATEAGPAWAATPPRERAEILRSAFEEVTRRRDDFALLMTLEMGKILSESVGEVTYGAEFLRWFSEEAVRIAGRTATAPAGNGEIVVVKEPVGPSYAITPWNFPLAMGTRKIGPALAAGCPMIVKPAEDTPLTMLLLAKVFADVGLPPGVLTVVPTKTGAAEQSAVLMSDRRLRKVSFTGSTGVGSLLIRQSADQVLSTSMELGGNAPFIVFDDADLAAAVDGAMAAKMRNGGEACTAANRFFVHRGIADRFVPALTARLDAMTVGPGYDAGSDLGPLINGKQLDRVAALVDGAVADGATVHTGGRRIDGPGFFYPPTLLTDVPVGDPILLEEIFGPVVVIQTFDDEADVIARSNDTDYGLASYFFTNDLNRVKRVASALEYGMVGVNRGVISDPAAPFCGVKHSGLGVEGGVDGIDEYLTTKYIALTPTSV</sequence>
<keyword evidence="2 4" id="KW-0560">Oxidoreductase</keyword>
<accession>A0A2S0KI73</accession>
<dbReference type="FunFam" id="3.40.605.10:FF:000007">
    <property type="entry name" value="NAD/NADP-dependent betaine aldehyde dehydrogenase"/>
    <property type="match status" value="1"/>
</dbReference>
<dbReference type="EMBL" id="CP027433">
    <property type="protein sequence ID" value="AVM01374.1"/>
    <property type="molecule type" value="Genomic_DNA"/>
</dbReference>
<dbReference type="Pfam" id="PF00171">
    <property type="entry name" value="Aldedh"/>
    <property type="match status" value="1"/>
</dbReference>
<dbReference type="CDD" id="cd07103">
    <property type="entry name" value="ALDH_F5_SSADH_GabD"/>
    <property type="match status" value="1"/>
</dbReference>
<feature type="domain" description="Aldehyde dehydrogenase" evidence="5">
    <location>
        <begin position="28"/>
        <end position="482"/>
    </location>
</feature>
<dbReference type="GO" id="GO:0004777">
    <property type="term" value="F:succinate-semialdehyde dehydrogenase (NAD+) activity"/>
    <property type="evidence" value="ECO:0007669"/>
    <property type="project" value="TreeGrafter"/>
</dbReference>
<dbReference type="InterPro" id="IPR016163">
    <property type="entry name" value="Ald_DH_C"/>
</dbReference>
<dbReference type="Gene3D" id="3.40.309.10">
    <property type="entry name" value="Aldehyde Dehydrogenase, Chain A, domain 2"/>
    <property type="match status" value="1"/>
</dbReference>
<dbReference type="Proteomes" id="UP000239814">
    <property type="component" value="Chromosome"/>
</dbReference>
<dbReference type="PROSITE" id="PS00687">
    <property type="entry name" value="ALDEHYDE_DEHYDR_GLU"/>
    <property type="match status" value="1"/>
</dbReference>
<dbReference type="OrthoDB" id="6882680at2"/>
<protein>
    <submittedName>
        <fullName evidence="6">NAD-dependent succinate-semialdehyde dehydrogenase</fullName>
    </submittedName>
</protein>
<dbReference type="FunFam" id="3.40.309.10:FF:000004">
    <property type="entry name" value="Succinate-semialdehyde dehydrogenase I"/>
    <property type="match status" value="1"/>
</dbReference>
<dbReference type="SUPFAM" id="SSF53720">
    <property type="entry name" value="ALDH-like"/>
    <property type="match status" value="1"/>
</dbReference>
<evidence type="ECO:0000313" key="7">
    <source>
        <dbReference type="Proteomes" id="UP000239814"/>
    </source>
</evidence>
<keyword evidence="7" id="KW-1185">Reference proteome</keyword>
<organism evidence="6 7">
    <name type="scientific">Gordonia iterans</name>
    <dbReference type="NCBI Taxonomy" id="1004901"/>
    <lineage>
        <taxon>Bacteria</taxon>
        <taxon>Bacillati</taxon>
        <taxon>Actinomycetota</taxon>
        <taxon>Actinomycetes</taxon>
        <taxon>Mycobacteriales</taxon>
        <taxon>Gordoniaceae</taxon>
        <taxon>Gordonia</taxon>
    </lineage>
</organism>
<evidence type="ECO:0000256" key="3">
    <source>
        <dbReference type="PROSITE-ProRule" id="PRU10007"/>
    </source>
</evidence>
<dbReference type="KEGG" id="git:C6V83_15100"/>
<evidence type="ECO:0000256" key="4">
    <source>
        <dbReference type="RuleBase" id="RU003345"/>
    </source>
</evidence>